<dbReference type="Gene3D" id="3.40.50.410">
    <property type="entry name" value="von Willebrand factor, type A domain"/>
    <property type="match status" value="1"/>
</dbReference>
<evidence type="ECO:0008006" key="10">
    <source>
        <dbReference type="Google" id="ProtNLM"/>
    </source>
</evidence>
<dbReference type="Proteomes" id="UP000192596">
    <property type="component" value="Unassembled WGS sequence"/>
</dbReference>
<evidence type="ECO:0000256" key="3">
    <source>
        <dbReference type="ARBA" id="ARBA00022729"/>
    </source>
</evidence>
<keyword evidence="2" id="KW-0964">Secreted</keyword>
<feature type="signal peptide" evidence="5">
    <location>
        <begin position="1"/>
        <end position="23"/>
    </location>
</feature>
<dbReference type="InterPro" id="IPR052577">
    <property type="entry name" value="VWA7"/>
</dbReference>
<reference evidence="9" key="1">
    <citation type="submission" date="2017-03" db="EMBL/GenBank/DDBJ databases">
        <title>Genomes of endolithic fungi from Antarctica.</title>
        <authorList>
            <person name="Coleine C."/>
            <person name="Masonjones S."/>
            <person name="Stajich J.E."/>
        </authorList>
    </citation>
    <scope>NUCLEOTIDE SEQUENCE [LARGE SCALE GENOMIC DNA]</scope>
    <source>
        <strain evidence="9">CCFEE 5527</strain>
    </source>
</reference>
<name>A0A1V8SUA3_9PEZI</name>
<dbReference type="OrthoDB" id="301415at2759"/>
<dbReference type="InterPro" id="IPR036465">
    <property type="entry name" value="vWFA_dom_sf"/>
</dbReference>
<dbReference type="InterPro" id="IPR056861">
    <property type="entry name" value="HMCN1-like_VWA"/>
</dbReference>
<evidence type="ECO:0000313" key="8">
    <source>
        <dbReference type="EMBL" id="OQO02649.1"/>
    </source>
</evidence>
<evidence type="ECO:0000256" key="1">
    <source>
        <dbReference type="ARBA" id="ARBA00004613"/>
    </source>
</evidence>
<sequence length="780" mass="83548">MRVFTIKTCVSLIVLFALQQTRGLIPTVGYSVYGFLGTSHTSITKRAIEALDLQYFPVKTLTNSMRRARDEIAAANAQVDETDAHNAPSHFDGEGFPAGQDRLSALRLETKFGLAAGDATRGRRALGQALHTLQDFYSHSNWIESGRKDINRDVLGLDSSTAIARPDPSTTTCQNCTTSLEEKADLRSREFDIGCQQACKSPTDSHVTPLLCVLLAGCDTQDCANNLFTSGALTSGYYSEEGPEYTKPGDHKCSHGGIFDGSAQGIEGINKDSVIYTLSPHAYLHKDAVVVALEATKEYIRSIHDDSDVTPEQFRLLMGAGPMLAFAIDTTGSMSSIIEGVRTEARSIVRAKLGTIDEPILYVVSQIQDPGTHYIATYTSGAEFDTAINNLGAGGGDDCPELAMSAIINALNALSEGGTLFVYTDAAAKDIDLASEAAELARQKRVQVFSILFANGCTSSEGFDLLAAASGGEVLQLGSSSEQELLPASDVALRRRQEMNATTLIKVPVDSSMTQLIFSLSSITAGLLITHPNGTLVNDTDPSVTRTDLTGAQFYIITSPEPGIWTVGLTGTSSLGFSLTISGVSSLALTSFDYVELRGRPGHEGYFPVSIPPAPGSSATVLAEIDGAFADATFQYRTLGGELIANMSLTNGGGNVDDPVEGSVFYGNVTVPTGNYTVYVVGHDGTGREFQRVLGATFLVPGGNVTQQYLVDCVVFEHYEQLDLVVDFLELHGIVLELDHKHYDIVRDLYDHSTTLEDDVETLSSYSFARLGCLGSPGRR</sequence>
<dbReference type="InterPro" id="IPR056862">
    <property type="entry name" value="VWA7_N"/>
</dbReference>
<gene>
    <name evidence="8" type="ORF">B0A48_12178</name>
</gene>
<dbReference type="PANTHER" id="PTHR14905">
    <property type="entry name" value="NG37"/>
    <property type="match status" value="1"/>
</dbReference>
<evidence type="ECO:0000259" key="6">
    <source>
        <dbReference type="Pfam" id="PF25106"/>
    </source>
</evidence>
<protein>
    <recommendedName>
        <fullName evidence="10">VWFA domain-containing protein</fullName>
    </recommendedName>
</protein>
<keyword evidence="3 5" id="KW-0732">Signal</keyword>
<dbReference type="AlphaFoldDB" id="A0A1V8SUA3"/>
<feature type="domain" description="VWA7 N-terminal" evidence="7">
    <location>
        <begin position="217"/>
        <end position="306"/>
    </location>
</feature>
<feature type="coiled-coil region" evidence="4">
    <location>
        <begin position="58"/>
        <end position="85"/>
    </location>
</feature>
<feature type="domain" description="VWA7 N-terminal" evidence="7">
    <location>
        <begin position="54"/>
        <end position="178"/>
    </location>
</feature>
<organism evidence="8 9">
    <name type="scientific">Cryoendolithus antarcticus</name>
    <dbReference type="NCBI Taxonomy" id="1507870"/>
    <lineage>
        <taxon>Eukaryota</taxon>
        <taxon>Fungi</taxon>
        <taxon>Dikarya</taxon>
        <taxon>Ascomycota</taxon>
        <taxon>Pezizomycotina</taxon>
        <taxon>Dothideomycetes</taxon>
        <taxon>Dothideomycetidae</taxon>
        <taxon>Cladosporiales</taxon>
        <taxon>Cladosporiaceae</taxon>
        <taxon>Cryoendolithus</taxon>
    </lineage>
</organism>
<dbReference type="SUPFAM" id="SSF53300">
    <property type="entry name" value="vWA-like"/>
    <property type="match status" value="1"/>
</dbReference>
<dbReference type="GO" id="GO:0005576">
    <property type="term" value="C:extracellular region"/>
    <property type="evidence" value="ECO:0007669"/>
    <property type="project" value="UniProtKB-SubCell"/>
</dbReference>
<comment type="subcellular location">
    <subcellularLocation>
        <location evidence="1">Secreted</location>
    </subcellularLocation>
</comment>
<comment type="caution">
    <text evidence="8">The sequence shown here is derived from an EMBL/GenBank/DDBJ whole genome shotgun (WGS) entry which is preliminary data.</text>
</comment>
<accession>A0A1V8SUA3</accession>
<dbReference type="Pfam" id="PF25107">
    <property type="entry name" value="VWA7_N"/>
    <property type="match status" value="2"/>
</dbReference>
<keyword evidence="9" id="KW-1185">Reference proteome</keyword>
<dbReference type="PANTHER" id="PTHR14905:SF7">
    <property type="entry name" value="VON WILLEBRAND FACTOR A DOMAIN-CONTAINING PROTEIN 7"/>
    <property type="match status" value="1"/>
</dbReference>
<evidence type="ECO:0000256" key="5">
    <source>
        <dbReference type="SAM" id="SignalP"/>
    </source>
</evidence>
<evidence type="ECO:0000256" key="2">
    <source>
        <dbReference type="ARBA" id="ARBA00022525"/>
    </source>
</evidence>
<evidence type="ECO:0000313" key="9">
    <source>
        <dbReference type="Proteomes" id="UP000192596"/>
    </source>
</evidence>
<feature type="domain" description="Hemicentin-1-like von Willebrand factor A" evidence="6">
    <location>
        <begin position="324"/>
        <end position="474"/>
    </location>
</feature>
<feature type="chain" id="PRO_5012461178" description="VWFA domain-containing protein" evidence="5">
    <location>
        <begin position="24"/>
        <end position="780"/>
    </location>
</feature>
<dbReference type="InParanoid" id="A0A1V8SUA3"/>
<evidence type="ECO:0000259" key="7">
    <source>
        <dbReference type="Pfam" id="PF25107"/>
    </source>
</evidence>
<dbReference type="STRING" id="1507870.A0A1V8SUA3"/>
<dbReference type="EMBL" id="NAJO01000027">
    <property type="protein sequence ID" value="OQO02649.1"/>
    <property type="molecule type" value="Genomic_DNA"/>
</dbReference>
<dbReference type="Pfam" id="PF25106">
    <property type="entry name" value="VWA_4"/>
    <property type="match status" value="1"/>
</dbReference>
<proteinExistence type="predicted"/>
<keyword evidence="4" id="KW-0175">Coiled coil</keyword>
<evidence type="ECO:0000256" key="4">
    <source>
        <dbReference type="SAM" id="Coils"/>
    </source>
</evidence>